<proteinExistence type="predicted"/>
<name>A0A8S9IZY0_BRACR</name>
<dbReference type="AlphaFoldDB" id="A0A8S9IZY0"/>
<reference evidence="1" key="1">
    <citation type="submission" date="2019-12" db="EMBL/GenBank/DDBJ databases">
        <title>Genome sequencing and annotation of Brassica cretica.</title>
        <authorList>
            <person name="Studholme D.J."/>
            <person name="Sarris P.F."/>
        </authorList>
    </citation>
    <scope>NUCLEOTIDE SEQUENCE</scope>
    <source>
        <strain evidence="1">PFS-102/07</strain>
        <tissue evidence="1">Leaf</tissue>
    </source>
</reference>
<sequence length="104" mass="11504">MANMTFPAQVAIWQPGCCKAGSPYGDWDVTSPGRHMATETLQARVTIWRPRRYQPGSPYGNQNAAPINAAPRNAAPRLPYVDPILFSSVSQSKCLSFRPNRSVR</sequence>
<dbReference type="EMBL" id="QGKY02001015">
    <property type="protein sequence ID" value="KAF2574427.1"/>
    <property type="molecule type" value="Genomic_DNA"/>
</dbReference>
<accession>A0A8S9IZY0</accession>
<evidence type="ECO:0000313" key="1">
    <source>
        <dbReference type="EMBL" id="KAF2574427.1"/>
    </source>
</evidence>
<protein>
    <submittedName>
        <fullName evidence="1">Uncharacterized protein</fullName>
    </submittedName>
</protein>
<organism evidence="1">
    <name type="scientific">Brassica cretica</name>
    <name type="common">Mustard</name>
    <dbReference type="NCBI Taxonomy" id="69181"/>
    <lineage>
        <taxon>Eukaryota</taxon>
        <taxon>Viridiplantae</taxon>
        <taxon>Streptophyta</taxon>
        <taxon>Embryophyta</taxon>
        <taxon>Tracheophyta</taxon>
        <taxon>Spermatophyta</taxon>
        <taxon>Magnoliopsida</taxon>
        <taxon>eudicotyledons</taxon>
        <taxon>Gunneridae</taxon>
        <taxon>Pentapetalae</taxon>
        <taxon>rosids</taxon>
        <taxon>malvids</taxon>
        <taxon>Brassicales</taxon>
        <taxon>Brassicaceae</taxon>
        <taxon>Brassiceae</taxon>
        <taxon>Brassica</taxon>
    </lineage>
</organism>
<gene>
    <name evidence="1" type="ORF">F2Q70_00002818</name>
</gene>
<comment type="caution">
    <text evidence="1">The sequence shown here is derived from an EMBL/GenBank/DDBJ whole genome shotgun (WGS) entry which is preliminary data.</text>
</comment>